<feature type="domain" description="PUA" evidence="9">
    <location>
        <begin position="285"/>
        <end position="368"/>
    </location>
</feature>
<comment type="caution">
    <text evidence="10">The sequence shown here is derived from an EMBL/GenBank/DDBJ whole genome shotgun (WGS) entry which is preliminary data.</text>
</comment>
<evidence type="ECO:0000256" key="8">
    <source>
        <dbReference type="HAMAP-Rule" id="MF_00456"/>
    </source>
</evidence>
<feature type="binding site" evidence="8">
    <location>
        <begin position="219"/>
        <end position="225"/>
    </location>
    <ligand>
        <name>ATP</name>
        <dbReference type="ChEBI" id="CHEBI:30616"/>
    </ligand>
</feature>
<accession>A0A4R1RBB7</accession>
<dbReference type="OrthoDB" id="9804434at2"/>
<evidence type="ECO:0000256" key="3">
    <source>
        <dbReference type="ARBA" id="ARBA00022650"/>
    </source>
</evidence>
<feature type="binding site" evidence="8">
    <location>
        <position position="18"/>
    </location>
    <ligand>
        <name>ATP</name>
        <dbReference type="ChEBI" id="CHEBI:30616"/>
    </ligand>
</feature>
<dbReference type="CDD" id="cd04242">
    <property type="entry name" value="AAK_G5K_ProB"/>
    <property type="match status" value="1"/>
</dbReference>
<keyword evidence="5 8" id="KW-0547">Nucleotide-binding</keyword>
<dbReference type="PRINTS" id="PR00474">
    <property type="entry name" value="GLU5KINASE"/>
</dbReference>
<dbReference type="GO" id="GO:0055129">
    <property type="term" value="P:L-proline biosynthetic process"/>
    <property type="evidence" value="ECO:0007669"/>
    <property type="project" value="UniProtKB-UniRule"/>
</dbReference>
<evidence type="ECO:0000259" key="9">
    <source>
        <dbReference type="SMART" id="SM00359"/>
    </source>
</evidence>
<dbReference type="GO" id="GO:0004349">
    <property type="term" value="F:glutamate 5-kinase activity"/>
    <property type="evidence" value="ECO:0007669"/>
    <property type="project" value="UniProtKB-UniRule"/>
</dbReference>
<dbReference type="InterPro" id="IPR005715">
    <property type="entry name" value="Glu_5kinase/COase_Synthase"/>
</dbReference>
<feature type="binding site" evidence="8">
    <location>
        <position position="145"/>
    </location>
    <ligand>
        <name>substrate</name>
    </ligand>
</feature>
<dbReference type="FunFam" id="2.30.130.10:FF:000007">
    <property type="entry name" value="Glutamate 5-kinase"/>
    <property type="match status" value="1"/>
</dbReference>
<evidence type="ECO:0000256" key="6">
    <source>
        <dbReference type="ARBA" id="ARBA00022777"/>
    </source>
</evidence>
<keyword evidence="4 8" id="KW-0808">Transferase</keyword>
<dbReference type="SUPFAM" id="SSF53633">
    <property type="entry name" value="Carbamate kinase-like"/>
    <property type="match status" value="1"/>
</dbReference>
<dbReference type="Pfam" id="PF01472">
    <property type="entry name" value="PUA"/>
    <property type="match status" value="1"/>
</dbReference>
<dbReference type="SMART" id="SM00359">
    <property type="entry name" value="PUA"/>
    <property type="match status" value="1"/>
</dbReference>
<evidence type="ECO:0000256" key="7">
    <source>
        <dbReference type="ARBA" id="ARBA00022840"/>
    </source>
</evidence>
<dbReference type="InterPro" id="IPR019797">
    <property type="entry name" value="Glutamate_5-kinase_CS"/>
</dbReference>
<dbReference type="Gene3D" id="3.40.1160.10">
    <property type="entry name" value="Acetylglutamate kinase-like"/>
    <property type="match status" value="2"/>
</dbReference>
<dbReference type="FunFam" id="3.40.1160.10:FF:000018">
    <property type="entry name" value="Glutamate 5-kinase"/>
    <property type="match status" value="1"/>
</dbReference>
<feature type="binding site" evidence="8">
    <location>
        <begin position="177"/>
        <end position="178"/>
    </location>
    <ligand>
        <name>ATP</name>
        <dbReference type="ChEBI" id="CHEBI:30616"/>
    </ligand>
</feature>
<dbReference type="InterPro" id="IPR036393">
    <property type="entry name" value="AceGlu_kinase-like_sf"/>
</dbReference>
<dbReference type="Pfam" id="PF00696">
    <property type="entry name" value="AA_kinase"/>
    <property type="match status" value="1"/>
</dbReference>
<dbReference type="Proteomes" id="UP000295008">
    <property type="component" value="Unassembled WGS sequence"/>
</dbReference>
<dbReference type="InterPro" id="IPR011529">
    <property type="entry name" value="Glu_5kinase"/>
</dbReference>
<feature type="binding site" evidence="8">
    <location>
        <position position="157"/>
    </location>
    <ligand>
        <name>substrate</name>
    </ligand>
</feature>
<keyword evidence="6 8" id="KW-0418">Kinase</keyword>
<evidence type="ECO:0000256" key="5">
    <source>
        <dbReference type="ARBA" id="ARBA00022741"/>
    </source>
</evidence>
<dbReference type="PANTHER" id="PTHR43654">
    <property type="entry name" value="GLUTAMATE 5-KINASE"/>
    <property type="match status" value="1"/>
</dbReference>
<evidence type="ECO:0000256" key="2">
    <source>
        <dbReference type="ARBA" id="ARBA00022605"/>
    </source>
</evidence>
<dbReference type="GO" id="GO:0005524">
    <property type="term" value="F:ATP binding"/>
    <property type="evidence" value="ECO:0007669"/>
    <property type="project" value="UniProtKB-KW"/>
</dbReference>
<dbReference type="InterPro" id="IPR002478">
    <property type="entry name" value="PUA"/>
</dbReference>
<dbReference type="InterPro" id="IPR001057">
    <property type="entry name" value="Glu/AcGlu_kinase"/>
</dbReference>
<dbReference type="CDD" id="cd21157">
    <property type="entry name" value="PUA_G5K"/>
    <property type="match status" value="1"/>
</dbReference>
<dbReference type="AlphaFoldDB" id="A0A4R1RBB7"/>
<keyword evidence="11" id="KW-1185">Reference proteome</keyword>
<dbReference type="InterPro" id="IPR001048">
    <property type="entry name" value="Asp/Glu/Uridylate_kinase"/>
</dbReference>
<protein>
    <recommendedName>
        <fullName evidence="8">Glutamate 5-kinase</fullName>
        <ecNumber evidence="8">2.7.2.11</ecNumber>
    </recommendedName>
    <alternativeName>
        <fullName evidence="8">Gamma-glutamyl kinase</fullName>
        <shortName evidence="8">GK</shortName>
    </alternativeName>
</protein>
<sequence>MKVDYLGRLQQARRIVVKVGTSTLTHASGKLNLNRMEQLVRQLADLQNQGKEVVLVTSGAVGAGLGRLGLNERPSSIIERQAMAAIGQGLLMQVYEKLFSEYGPIVAQVLLTRNDISDRKRYLNARNTILALLQYRAIPIINENDTVATEELKIGENDALSALVAGLIEADLLILLSDVDGLFTADPRKDHSATLIPVVVEIDQHIRAMAGGAGSSWGTGGMVTKIEAAQMATAAGTSMVLMNGNEPSRIQRIFNGEPVGTAFLSSHNVVSSRKRWIAYGPQVNGAVVVDAGAERALLRQGKSLLPSGISELHGEFEEGDMIQVVNSEGMELGRGLTNYGMEHLQKIMGKKSIEIEMILGFKTADEVIHRDNLVITALN</sequence>
<dbReference type="InterPro" id="IPR036974">
    <property type="entry name" value="PUA_sf"/>
</dbReference>
<dbReference type="PIRSF" id="PIRSF000729">
    <property type="entry name" value="GK"/>
    <property type="match status" value="1"/>
</dbReference>
<comment type="pathway">
    <text evidence="8">Amino-acid biosynthesis; L-proline biosynthesis; L-glutamate 5-semialdehyde from L-glutamate: step 1/2.</text>
</comment>
<dbReference type="NCBIfam" id="TIGR01027">
    <property type="entry name" value="proB"/>
    <property type="match status" value="1"/>
</dbReference>
<comment type="similarity">
    <text evidence="8">Belongs to the glutamate 5-kinase family.</text>
</comment>
<dbReference type="EMBL" id="SLUN01000022">
    <property type="protein sequence ID" value="TCL63038.1"/>
    <property type="molecule type" value="Genomic_DNA"/>
</dbReference>
<dbReference type="PROSITE" id="PS50890">
    <property type="entry name" value="PUA"/>
    <property type="match status" value="1"/>
</dbReference>
<evidence type="ECO:0000313" key="11">
    <source>
        <dbReference type="Proteomes" id="UP000295008"/>
    </source>
</evidence>
<dbReference type="PROSITE" id="PS00902">
    <property type="entry name" value="GLUTAMATE_5_KINASE"/>
    <property type="match status" value="1"/>
</dbReference>
<dbReference type="GO" id="GO:0005829">
    <property type="term" value="C:cytosol"/>
    <property type="evidence" value="ECO:0007669"/>
    <property type="project" value="TreeGrafter"/>
</dbReference>
<dbReference type="HAMAP" id="MF_00456">
    <property type="entry name" value="ProB"/>
    <property type="match status" value="1"/>
</dbReference>
<dbReference type="GO" id="GO:0003723">
    <property type="term" value="F:RNA binding"/>
    <property type="evidence" value="ECO:0007669"/>
    <property type="project" value="InterPro"/>
</dbReference>
<keyword evidence="3 8" id="KW-0641">Proline biosynthesis</keyword>
<evidence type="ECO:0000313" key="10">
    <source>
        <dbReference type="EMBL" id="TCL63038.1"/>
    </source>
</evidence>
<feature type="binding site" evidence="8">
    <location>
        <position position="58"/>
    </location>
    <ligand>
        <name>substrate</name>
    </ligand>
</feature>
<comment type="catalytic activity">
    <reaction evidence="8">
        <text>L-glutamate + ATP = L-glutamyl 5-phosphate + ADP</text>
        <dbReference type="Rhea" id="RHEA:14877"/>
        <dbReference type="ChEBI" id="CHEBI:29985"/>
        <dbReference type="ChEBI" id="CHEBI:30616"/>
        <dbReference type="ChEBI" id="CHEBI:58274"/>
        <dbReference type="ChEBI" id="CHEBI:456216"/>
        <dbReference type="EC" id="2.7.2.11"/>
    </reaction>
</comment>
<dbReference type="UniPathway" id="UPA00098">
    <property type="reaction ID" value="UER00359"/>
</dbReference>
<keyword evidence="2 8" id="KW-0028">Amino-acid biosynthesis</keyword>
<comment type="subcellular location">
    <subcellularLocation>
        <location evidence="8">Cytoplasm</location>
    </subcellularLocation>
</comment>
<organism evidence="10 11">
    <name type="scientific">Hydrogenispora ethanolica</name>
    <dbReference type="NCBI Taxonomy" id="1082276"/>
    <lineage>
        <taxon>Bacteria</taxon>
        <taxon>Bacillati</taxon>
        <taxon>Bacillota</taxon>
        <taxon>Hydrogenispora</taxon>
    </lineage>
</organism>
<evidence type="ECO:0000256" key="1">
    <source>
        <dbReference type="ARBA" id="ARBA00022490"/>
    </source>
</evidence>
<dbReference type="SUPFAM" id="SSF88697">
    <property type="entry name" value="PUA domain-like"/>
    <property type="match status" value="1"/>
</dbReference>
<dbReference type="InterPro" id="IPR015947">
    <property type="entry name" value="PUA-like_sf"/>
</dbReference>
<dbReference type="EC" id="2.7.2.11" evidence="8"/>
<gene>
    <name evidence="8" type="primary">proB</name>
    <name evidence="10" type="ORF">EDC14_102294</name>
</gene>
<name>A0A4R1RBB7_HYDET</name>
<evidence type="ECO:0000256" key="4">
    <source>
        <dbReference type="ARBA" id="ARBA00022679"/>
    </source>
</evidence>
<keyword evidence="7 8" id="KW-0067">ATP-binding</keyword>
<keyword evidence="1 8" id="KW-0963">Cytoplasm</keyword>
<dbReference type="Gene3D" id="2.30.130.10">
    <property type="entry name" value="PUA domain"/>
    <property type="match status" value="1"/>
</dbReference>
<comment type="function">
    <text evidence="8">Catalyzes the transfer of a phosphate group to glutamate to form L-glutamate 5-phosphate.</text>
</comment>
<dbReference type="PANTHER" id="PTHR43654:SF1">
    <property type="entry name" value="ISOPENTENYL PHOSPHATE KINASE"/>
    <property type="match status" value="1"/>
</dbReference>
<reference evidence="10 11" key="1">
    <citation type="submission" date="2019-03" db="EMBL/GenBank/DDBJ databases">
        <title>Genomic Encyclopedia of Type Strains, Phase IV (KMG-IV): sequencing the most valuable type-strain genomes for metagenomic binning, comparative biology and taxonomic classification.</title>
        <authorList>
            <person name="Goeker M."/>
        </authorList>
    </citation>
    <scope>NUCLEOTIDE SEQUENCE [LARGE SCALE GENOMIC DNA]</scope>
    <source>
        <strain evidence="10 11">LX-B</strain>
    </source>
</reference>
<proteinExistence type="inferred from homology"/>
<dbReference type="InterPro" id="IPR041739">
    <property type="entry name" value="G5K_ProB"/>
</dbReference>